<dbReference type="Proteomes" id="UP000245464">
    <property type="component" value="Chromosome 3"/>
</dbReference>
<name>A0A317ABW5_9PLEO</name>
<proteinExistence type="predicted"/>
<dbReference type="EMBL" id="NQIK02000003">
    <property type="protein sequence ID" value="KAF7573184.1"/>
    <property type="molecule type" value="Genomic_DNA"/>
</dbReference>
<dbReference type="RefSeq" id="XP_065963387.1">
    <property type="nucleotide sequence ID" value="XM_066106449.1"/>
</dbReference>
<dbReference type="InterPro" id="IPR038883">
    <property type="entry name" value="AN11006-like"/>
</dbReference>
<accession>A0A317ABW5</accession>
<dbReference type="PANTHER" id="PTHR42085:SF1">
    <property type="entry name" value="F-BOX DOMAIN-CONTAINING PROTEIN"/>
    <property type="match status" value="1"/>
</dbReference>
<dbReference type="PANTHER" id="PTHR42085">
    <property type="entry name" value="F-BOX DOMAIN-CONTAINING PROTEIN"/>
    <property type="match status" value="1"/>
</dbReference>
<dbReference type="GeneID" id="6348969"/>
<gene>
    <name evidence="1" type="ORF">PtrM4_080890</name>
</gene>
<sequence length="293" mass="33864">MTAAHVPLPQQASAIEVKLSRIQQWQNTWLEATIPPLLQLPRELRDEIYAYVFTPPPALYYGRLESHSTTRPRYKLFTTADAAADAIYHDQAMLQHTCRQLRQETLASLAKRDVRIVFHSSRCGSNGSITAERMFLDFMKYHFQHLPLQAYCFDLYLEQRSSPLHYPLMDPNQDLCSLIECCHRHPAMRINAYLESSAPEQLCSLLVRLTLALRGTDVSSIIPTTDDPTSIVFGYPIVYKKFASERTLEWRNVTNLRVWPIFKSNEINATVQFPFHDNEEALALIDKWYEEGI</sequence>
<comment type="caution">
    <text evidence="1">The sequence shown here is derived from an EMBL/GenBank/DDBJ whole genome shotgun (WGS) entry which is preliminary data.</text>
</comment>
<dbReference type="AlphaFoldDB" id="A0A317ABW5"/>
<protein>
    <submittedName>
        <fullName evidence="1">Uncharacterized protein</fullName>
    </submittedName>
</protein>
<evidence type="ECO:0000313" key="2">
    <source>
        <dbReference type="Proteomes" id="UP000245464"/>
    </source>
</evidence>
<organism evidence="1 2">
    <name type="scientific">Pyrenophora tritici-repentis</name>
    <dbReference type="NCBI Taxonomy" id="45151"/>
    <lineage>
        <taxon>Eukaryota</taxon>
        <taxon>Fungi</taxon>
        <taxon>Dikarya</taxon>
        <taxon>Ascomycota</taxon>
        <taxon>Pezizomycotina</taxon>
        <taxon>Dothideomycetes</taxon>
        <taxon>Pleosporomycetidae</taxon>
        <taxon>Pleosporales</taxon>
        <taxon>Pleosporineae</taxon>
        <taxon>Pleosporaceae</taxon>
        <taxon>Pyrenophora</taxon>
    </lineage>
</organism>
<dbReference type="KEGG" id="ptrr:6348969"/>
<evidence type="ECO:0000313" key="1">
    <source>
        <dbReference type="EMBL" id="KAF7573184.1"/>
    </source>
</evidence>
<reference evidence="1" key="1">
    <citation type="journal article" date="2018" name="BMC Genomics">
        <title>Comparative genomics of the wheat fungal pathogen Pyrenophora tritici-repentis reveals chromosomal variations and genome plasticity.</title>
        <authorList>
            <person name="Moolhuijzen P."/>
            <person name="See P.T."/>
            <person name="Hane J.K."/>
            <person name="Shi G."/>
            <person name="Liu Z."/>
            <person name="Oliver R.P."/>
            <person name="Moffat C.S."/>
        </authorList>
    </citation>
    <scope>NUCLEOTIDE SEQUENCE [LARGE SCALE GENOMIC DNA]</scope>
    <source>
        <strain evidence="1">M4</strain>
    </source>
</reference>